<dbReference type="GO" id="GO:0032259">
    <property type="term" value="P:methylation"/>
    <property type="evidence" value="ECO:0007669"/>
    <property type="project" value="UniProtKB-KW"/>
</dbReference>
<dbReference type="EMBL" id="JAPQKI010000004">
    <property type="protein sequence ID" value="KAJ5103474.1"/>
    <property type="molecule type" value="Genomic_DNA"/>
</dbReference>
<keyword evidence="5" id="KW-0128">Catecholamine metabolism</keyword>
<reference evidence="7" key="2">
    <citation type="journal article" date="2023" name="IMA Fungus">
        <title>Comparative genomic study of the Penicillium genus elucidates a diverse pangenome and 15 lateral gene transfer events.</title>
        <authorList>
            <person name="Petersen C."/>
            <person name="Sorensen T."/>
            <person name="Nielsen M.R."/>
            <person name="Sondergaard T.E."/>
            <person name="Sorensen J.L."/>
            <person name="Fitzpatrick D.A."/>
            <person name="Frisvad J.C."/>
            <person name="Nielsen K.L."/>
        </authorList>
    </citation>
    <scope>NUCLEOTIDE SEQUENCE</scope>
    <source>
        <strain evidence="7">IBT 30761</strain>
    </source>
</reference>
<proteinExistence type="inferred from homology"/>
<evidence type="ECO:0000256" key="6">
    <source>
        <dbReference type="ARBA" id="ARBA00023453"/>
    </source>
</evidence>
<dbReference type="PROSITE" id="PS51682">
    <property type="entry name" value="SAM_OMT_I"/>
    <property type="match status" value="1"/>
</dbReference>
<dbReference type="InterPro" id="IPR029063">
    <property type="entry name" value="SAM-dependent_MTases_sf"/>
</dbReference>
<comment type="caution">
    <text evidence="7">The sequence shown here is derived from an EMBL/GenBank/DDBJ whole genome shotgun (WGS) entry which is preliminary data.</text>
</comment>
<evidence type="ECO:0000313" key="8">
    <source>
        <dbReference type="Proteomes" id="UP001149074"/>
    </source>
</evidence>
<dbReference type="SUPFAM" id="SSF53335">
    <property type="entry name" value="S-adenosyl-L-methionine-dependent methyltransferases"/>
    <property type="match status" value="1"/>
</dbReference>
<keyword evidence="3" id="KW-0808">Transferase</keyword>
<dbReference type="OrthoDB" id="186626at2759"/>
<keyword evidence="4" id="KW-0949">S-adenosyl-L-methionine</keyword>
<evidence type="ECO:0000313" key="7">
    <source>
        <dbReference type="EMBL" id="KAJ5103474.1"/>
    </source>
</evidence>
<evidence type="ECO:0000256" key="5">
    <source>
        <dbReference type="ARBA" id="ARBA00022939"/>
    </source>
</evidence>
<dbReference type="Proteomes" id="UP001149074">
    <property type="component" value="Unassembled WGS sequence"/>
</dbReference>
<dbReference type="PANTHER" id="PTHR43836:SF2">
    <property type="entry name" value="CATECHOL O-METHYLTRANSFERASE 1-RELATED"/>
    <property type="match status" value="1"/>
</dbReference>
<evidence type="ECO:0000256" key="4">
    <source>
        <dbReference type="ARBA" id="ARBA00022691"/>
    </source>
</evidence>
<dbReference type="AlphaFoldDB" id="A0A9W9FNN6"/>
<protein>
    <recommendedName>
        <fullName evidence="1">catechol O-methyltransferase</fullName>
        <ecNumber evidence="1">2.1.1.6</ecNumber>
    </recommendedName>
</protein>
<dbReference type="Pfam" id="PF01596">
    <property type="entry name" value="Methyltransf_3"/>
    <property type="match status" value="1"/>
</dbReference>
<organism evidence="7 8">
    <name type="scientific">Penicillium argentinense</name>
    <dbReference type="NCBI Taxonomy" id="1131581"/>
    <lineage>
        <taxon>Eukaryota</taxon>
        <taxon>Fungi</taxon>
        <taxon>Dikarya</taxon>
        <taxon>Ascomycota</taxon>
        <taxon>Pezizomycotina</taxon>
        <taxon>Eurotiomycetes</taxon>
        <taxon>Eurotiomycetidae</taxon>
        <taxon>Eurotiales</taxon>
        <taxon>Aspergillaceae</taxon>
        <taxon>Penicillium</taxon>
    </lineage>
</organism>
<comment type="similarity">
    <text evidence="6">Belongs to the class I-like SAM-binding methyltransferase superfamily. Cation-dependent O-methyltransferase family.</text>
</comment>
<evidence type="ECO:0000256" key="2">
    <source>
        <dbReference type="ARBA" id="ARBA00022603"/>
    </source>
</evidence>
<dbReference type="GO" id="GO:0008171">
    <property type="term" value="F:O-methyltransferase activity"/>
    <property type="evidence" value="ECO:0007669"/>
    <property type="project" value="InterPro"/>
</dbReference>
<dbReference type="RefSeq" id="XP_056476854.1">
    <property type="nucleotide sequence ID" value="XM_056616497.1"/>
</dbReference>
<name>A0A9W9FNN6_9EURO</name>
<sequence length="154" mass="16958">MEATDLSRQPGPDDGRETELLNYIYSLLNFDELRNSPTNLLAAISMYSTECKRLIHIGPRKGAQIADKIAERKPYVMFELGGYVGYSAILFGDAVRRAGGQRYISLEINPIHAAVAKLLIELAGLEDFISIIIAPAHLSLAQLVHDNLLDAAFT</sequence>
<accession>A0A9W9FNN6</accession>
<evidence type="ECO:0000256" key="3">
    <source>
        <dbReference type="ARBA" id="ARBA00022679"/>
    </source>
</evidence>
<gene>
    <name evidence="7" type="ORF">N7532_004003</name>
</gene>
<keyword evidence="8" id="KW-1185">Reference proteome</keyword>
<dbReference type="GeneID" id="81355476"/>
<dbReference type="InterPro" id="IPR002935">
    <property type="entry name" value="SAM_O-MeTrfase"/>
</dbReference>
<evidence type="ECO:0000256" key="1">
    <source>
        <dbReference type="ARBA" id="ARBA00012880"/>
    </source>
</evidence>
<keyword evidence="2" id="KW-0489">Methyltransferase</keyword>
<dbReference type="Gene3D" id="3.40.50.150">
    <property type="entry name" value="Vaccinia Virus protein VP39"/>
    <property type="match status" value="1"/>
</dbReference>
<dbReference type="GO" id="GO:0006584">
    <property type="term" value="P:catecholamine metabolic process"/>
    <property type="evidence" value="ECO:0007669"/>
    <property type="project" value="UniProtKB-KW"/>
</dbReference>
<dbReference type="EC" id="2.1.1.6" evidence="1"/>
<dbReference type="PANTHER" id="PTHR43836">
    <property type="entry name" value="CATECHOL O-METHYLTRANSFERASE 1-RELATED"/>
    <property type="match status" value="1"/>
</dbReference>
<reference evidence="7" key="1">
    <citation type="submission" date="2022-11" db="EMBL/GenBank/DDBJ databases">
        <authorList>
            <person name="Petersen C."/>
        </authorList>
    </citation>
    <scope>NUCLEOTIDE SEQUENCE</scope>
    <source>
        <strain evidence="7">IBT 30761</strain>
    </source>
</reference>